<keyword evidence="3 7" id="KW-0812">Transmembrane</keyword>
<evidence type="ECO:0000256" key="1">
    <source>
        <dbReference type="ARBA" id="ARBA00004651"/>
    </source>
</evidence>
<dbReference type="PANTHER" id="PTHR30572">
    <property type="entry name" value="MEMBRANE COMPONENT OF TRANSPORTER-RELATED"/>
    <property type="match status" value="1"/>
</dbReference>
<evidence type="ECO:0000256" key="5">
    <source>
        <dbReference type="ARBA" id="ARBA00023136"/>
    </source>
</evidence>
<feature type="transmembrane region" description="Helical" evidence="7">
    <location>
        <begin position="16"/>
        <end position="36"/>
    </location>
</feature>
<keyword evidence="10" id="KW-1185">Reference proteome</keyword>
<protein>
    <submittedName>
        <fullName evidence="9">FtsX-like permease family protein</fullName>
    </submittedName>
</protein>
<dbReference type="Proteomes" id="UP001501581">
    <property type="component" value="Unassembled WGS sequence"/>
</dbReference>
<evidence type="ECO:0000256" key="6">
    <source>
        <dbReference type="ARBA" id="ARBA00038076"/>
    </source>
</evidence>
<feature type="transmembrane region" description="Helical" evidence="7">
    <location>
        <begin position="471"/>
        <end position="490"/>
    </location>
</feature>
<reference evidence="10" key="1">
    <citation type="journal article" date="2019" name="Int. J. Syst. Evol. Microbiol.">
        <title>The Global Catalogue of Microorganisms (GCM) 10K type strain sequencing project: providing services to taxonomists for standard genome sequencing and annotation.</title>
        <authorList>
            <consortium name="The Broad Institute Genomics Platform"/>
            <consortium name="The Broad Institute Genome Sequencing Center for Infectious Disease"/>
            <person name="Wu L."/>
            <person name="Ma J."/>
        </authorList>
    </citation>
    <scope>NUCLEOTIDE SEQUENCE [LARGE SCALE GENOMIC DNA]</scope>
    <source>
        <strain evidence="10">JCM 13008</strain>
    </source>
</reference>
<accession>A0ABP4EMB0</accession>
<name>A0ABP4EMB0_9ACTN</name>
<evidence type="ECO:0000256" key="3">
    <source>
        <dbReference type="ARBA" id="ARBA00022692"/>
    </source>
</evidence>
<feature type="transmembrane region" description="Helical" evidence="7">
    <location>
        <begin position="773"/>
        <end position="792"/>
    </location>
</feature>
<keyword evidence="2" id="KW-1003">Cell membrane</keyword>
<dbReference type="InterPro" id="IPR050250">
    <property type="entry name" value="Macrolide_Exporter_MacB"/>
</dbReference>
<feature type="transmembrane region" description="Helical" evidence="7">
    <location>
        <begin position="295"/>
        <end position="318"/>
    </location>
</feature>
<feature type="domain" description="ABC3 transporter permease C-terminal" evidence="8">
    <location>
        <begin position="682"/>
        <end position="800"/>
    </location>
</feature>
<evidence type="ECO:0000256" key="7">
    <source>
        <dbReference type="SAM" id="Phobius"/>
    </source>
</evidence>
<dbReference type="PANTHER" id="PTHR30572:SF4">
    <property type="entry name" value="ABC TRANSPORTER PERMEASE YTRF"/>
    <property type="match status" value="1"/>
</dbReference>
<feature type="transmembrane region" description="Helical" evidence="7">
    <location>
        <begin position="239"/>
        <end position="268"/>
    </location>
</feature>
<evidence type="ECO:0000256" key="4">
    <source>
        <dbReference type="ARBA" id="ARBA00022989"/>
    </source>
</evidence>
<feature type="transmembrane region" description="Helical" evidence="7">
    <location>
        <begin position="724"/>
        <end position="753"/>
    </location>
</feature>
<evidence type="ECO:0000313" key="10">
    <source>
        <dbReference type="Proteomes" id="UP001501581"/>
    </source>
</evidence>
<dbReference type="RefSeq" id="WP_343996033.1">
    <property type="nucleotide sequence ID" value="NZ_BAAALG010000013.1"/>
</dbReference>
<evidence type="ECO:0000313" key="9">
    <source>
        <dbReference type="EMBL" id="GAA1110443.1"/>
    </source>
</evidence>
<sequence>MRTVVYGSLRRYGRRYLTAAVAVMVAVGFLVAVNALTSSAKTGLSSGIALPFADADVVASELTGDEAQALMARAEQEHAQAAVLGWTPQPVRAGQRLLGSDLDLGVIAPDQRFRWQELRSGRYPERAGEAVIDVNEAKRHRLEPGELLTVGTAPTTVRVRVVGVVDTPSIFVAAAVYLLWDDLAPWADQLSVDSVLWSQGTSPEAQLEQLTDWQPTATVELRDDHVEALKVEIDRGVDILALIGLLFVAIAVCVAVLVIANTFAIIFAQRARDLALLRCVGATRGQLLRSVRLEALAIGATASLLGVGLGIAGGYGLVAAIDALSDSFTMGAIAWNPLWIGAAALLGTLTTVVAAWLPTRRVVRVRPLQALRPEAAQPITARAGALRLGCGVGLLLLGSVALAWAVREHQVEPMLAGGITVFAGVLALGPLLVPAVIRAIGRLLAPLGGAPARLATRNAVRNPRRSASTTAALLIGVTLTSAVLTGLATARGAVAEEMDRSDPVDVAITAGRAEPLSNELIAAIGRQRDVLDVDALRGTTVRSPELGRIDVAVAGSQAPRSSEPVSADDDTVLMPIDLIGEAGLPERVRLRTAQGSVLLRTEVGDGWGNIALVSATTLARLSAEPTIRAAWVRARDGADAEDLTGDLTALAASEDAAVASALSQRGYVDLQLTVLTAAIVGLLGISVLIALVGIAGTLGLSVLERTREHAMLRAVGLSRGGLRRLLGFEAALLSVTATVIGVALGLAFAWVAIRTVVTPAVPGVTMTWPVGQLVAVVAISAVAGLASCVLPARRAVRITPIAGLAQE</sequence>
<comment type="caution">
    <text evidence="9">The sequence shown here is derived from an EMBL/GenBank/DDBJ whole genome shotgun (WGS) entry which is preliminary data.</text>
</comment>
<dbReference type="EMBL" id="BAAALG010000013">
    <property type="protein sequence ID" value="GAA1110443.1"/>
    <property type="molecule type" value="Genomic_DNA"/>
</dbReference>
<keyword evidence="4 7" id="KW-1133">Transmembrane helix</keyword>
<dbReference type="Pfam" id="PF02687">
    <property type="entry name" value="FtsX"/>
    <property type="match status" value="2"/>
</dbReference>
<proteinExistence type="inferred from homology"/>
<comment type="similarity">
    <text evidence="6">Belongs to the ABC-4 integral membrane protein family.</text>
</comment>
<keyword evidence="5 7" id="KW-0472">Membrane</keyword>
<feature type="transmembrane region" description="Helical" evidence="7">
    <location>
        <begin position="161"/>
        <end position="180"/>
    </location>
</feature>
<feature type="transmembrane region" description="Helical" evidence="7">
    <location>
        <begin position="418"/>
        <end position="437"/>
    </location>
</feature>
<dbReference type="InterPro" id="IPR003838">
    <property type="entry name" value="ABC3_permease_C"/>
</dbReference>
<feature type="transmembrane region" description="Helical" evidence="7">
    <location>
        <begin position="385"/>
        <end position="406"/>
    </location>
</feature>
<evidence type="ECO:0000256" key="2">
    <source>
        <dbReference type="ARBA" id="ARBA00022475"/>
    </source>
</evidence>
<organism evidence="9 10">
    <name type="scientific">Nocardioides dubius</name>
    <dbReference type="NCBI Taxonomy" id="317019"/>
    <lineage>
        <taxon>Bacteria</taxon>
        <taxon>Bacillati</taxon>
        <taxon>Actinomycetota</taxon>
        <taxon>Actinomycetes</taxon>
        <taxon>Propionibacteriales</taxon>
        <taxon>Nocardioidaceae</taxon>
        <taxon>Nocardioides</taxon>
    </lineage>
</organism>
<feature type="domain" description="ABC3 transporter permease C-terminal" evidence="8">
    <location>
        <begin position="246"/>
        <end position="365"/>
    </location>
</feature>
<gene>
    <name evidence="9" type="ORF">GCM10009668_33840</name>
</gene>
<feature type="transmembrane region" description="Helical" evidence="7">
    <location>
        <begin position="338"/>
        <end position="357"/>
    </location>
</feature>
<comment type="subcellular location">
    <subcellularLocation>
        <location evidence="1">Cell membrane</location>
        <topology evidence="1">Multi-pass membrane protein</topology>
    </subcellularLocation>
</comment>
<evidence type="ECO:0000259" key="8">
    <source>
        <dbReference type="Pfam" id="PF02687"/>
    </source>
</evidence>
<feature type="transmembrane region" description="Helical" evidence="7">
    <location>
        <begin position="674"/>
        <end position="703"/>
    </location>
</feature>